<feature type="compositionally biased region" description="Basic and acidic residues" evidence="1">
    <location>
        <begin position="18"/>
        <end position="27"/>
    </location>
</feature>
<evidence type="ECO:0000256" key="1">
    <source>
        <dbReference type="SAM" id="MobiDB-lite"/>
    </source>
</evidence>
<dbReference type="OrthoDB" id="2013972at2759"/>
<feature type="compositionally biased region" description="Low complexity" evidence="1">
    <location>
        <begin position="29"/>
        <end position="54"/>
    </location>
</feature>
<dbReference type="Proteomes" id="UP000646827">
    <property type="component" value="Unassembled WGS sequence"/>
</dbReference>
<dbReference type="InterPro" id="IPR029063">
    <property type="entry name" value="SAM-dependent_MTases_sf"/>
</dbReference>
<organism evidence="3 4">
    <name type="scientific">Circinella minor</name>
    <dbReference type="NCBI Taxonomy" id="1195481"/>
    <lineage>
        <taxon>Eukaryota</taxon>
        <taxon>Fungi</taxon>
        <taxon>Fungi incertae sedis</taxon>
        <taxon>Mucoromycota</taxon>
        <taxon>Mucoromycotina</taxon>
        <taxon>Mucoromycetes</taxon>
        <taxon>Mucorales</taxon>
        <taxon>Lichtheimiaceae</taxon>
        <taxon>Circinella</taxon>
    </lineage>
</organism>
<reference evidence="3 4" key="1">
    <citation type="submission" date="2020-12" db="EMBL/GenBank/DDBJ databases">
        <title>Metabolic potential, ecology and presence of endohyphal bacteria is reflected in genomic diversity of Mucoromycotina.</title>
        <authorList>
            <person name="Muszewska A."/>
            <person name="Okrasinska A."/>
            <person name="Steczkiewicz K."/>
            <person name="Drgas O."/>
            <person name="Orlowska M."/>
            <person name="Perlinska-Lenart U."/>
            <person name="Aleksandrzak-Piekarczyk T."/>
            <person name="Szatraj K."/>
            <person name="Zielenkiewicz U."/>
            <person name="Pilsyk S."/>
            <person name="Malc E."/>
            <person name="Mieczkowski P."/>
            <person name="Kruszewska J.S."/>
            <person name="Biernat P."/>
            <person name="Pawlowska J."/>
        </authorList>
    </citation>
    <scope>NUCLEOTIDE SEQUENCE [LARGE SCALE GENOMIC DNA]</scope>
    <source>
        <strain evidence="3 4">CBS 142.35</strain>
    </source>
</reference>
<dbReference type="EMBL" id="JAEPRB010000204">
    <property type="protein sequence ID" value="KAG2218901.1"/>
    <property type="molecule type" value="Genomic_DNA"/>
</dbReference>
<proteinExistence type="predicted"/>
<comment type="caution">
    <text evidence="3">The sequence shown here is derived from an EMBL/GenBank/DDBJ whole genome shotgun (WGS) entry which is preliminary data.</text>
</comment>
<keyword evidence="4" id="KW-1185">Reference proteome</keyword>
<gene>
    <name evidence="3" type="ORF">INT45_007802</name>
</gene>
<evidence type="ECO:0000313" key="3">
    <source>
        <dbReference type="EMBL" id="KAG2218901.1"/>
    </source>
</evidence>
<dbReference type="PANTHER" id="PTHR43591">
    <property type="entry name" value="METHYLTRANSFERASE"/>
    <property type="match status" value="1"/>
</dbReference>
<dbReference type="Pfam" id="PF13649">
    <property type="entry name" value="Methyltransf_25"/>
    <property type="match status" value="1"/>
</dbReference>
<protein>
    <recommendedName>
        <fullName evidence="2">Methyltransferase domain-containing protein</fullName>
    </recommendedName>
</protein>
<evidence type="ECO:0000259" key="2">
    <source>
        <dbReference type="Pfam" id="PF13649"/>
    </source>
</evidence>
<sequence>MASSFFLFRLFKRKGSSRKSERSEQSRHTSSNNTSYSKNKMSSVSTSGSSQQNSEDFAASQYRYDEQGRRYHNRSDAAYILPNDDEEIDRLHMQHWILKISFQSNFGSPVKKHLEEGINVLDGGCGPGTWSLEMAKDYPQSKFTGIDISEAFPSEIKPSNCHFQVHNVNDPLPFSQNHFDYVFQRLLVVGIKEDDWDNVISQYMHVLKPGGWLELLEALLPECVNPGPKLELLMNTLAEMIEPRGVNPRIVHSIKDRMKKAGIEKVHVKYVEIPVHHGGKIGELFWQDFVMGIRDVVRPVIIKKHPELEEPDAYTNFIEECGKECDELKTCIKFYRFCGQKPTTIIA</sequence>
<dbReference type="Gene3D" id="3.40.50.150">
    <property type="entry name" value="Vaccinia Virus protein VP39"/>
    <property type="match status" value="1"/>
</dbReference>
<accession>A0A8H7VDB8</accession>
<dbReference type="SUPFAM" id="SSF53335">
    <property type="entry name" value="S-adenosyl-L-methionine-dependent methyltransferases"/>
    <property type="match status" value="1"/>
</dbReference>
<feature type="domain" description="Methyltransferase" evidence="2">
    <location>
        <begin position="120"/>
        <end position="211"/>
    </location>
</feature>
<dbReference type="InterPro" id="IPR041698">
    <property type="entry name" value="Methyltransf_25"/>
</dbReference>
<name>A0A8H7VDB8_9FUNG</name>
<dbReference type="AlphaFoldDB" id="A0A8H7VDB8"/>
<evidence type="ECO:0000313" key="4">
    <source>
        <dbReference type="Proteomes" id="UP000646827"/>
    </source>
</evidence>
<dbReference type="CDD" id="cd02440">
    <property type="entry name" value="AdoMet_MTases"/>
    <property type="match status" value="1"/>
</dbReference>
<feature type="region of interest" description="Disordered" evidence="1">
    <location>
        <begin position="14"/>
        <end position="57"/>
    </location>
</feature>